<feature type="region of interest" description="Disordered" evidence="1">
    <location>
        <begin position="38"/>
        <end position="118"/>
    </location>
</feature>
<reference evidence="3" key="2">
    <citation type="journal article" date="2023" name="Int. J. Mol. Sci.">
        <title>De Novo Assembly and Annotation of 11 Diverse Shrub Willow (Salix) Genomes Reveals Novel Gene Organization in Sex-Linked Regions.</title>
        <authorList>
            <person name="Hyden B."/>
            <person name="Feng K."/>
            <person name="Yates T.B."/>
            <person name="Jawdy S."/>
            <person name="Cereghino C."/>
            <person name="Smart L.B."/>
            <person name="Muchero W."/>
        </authorList>
    </citation>
    <scope>NUCLEOTIDE SEQUENCE</scope>
    <source>
        <tissue evidence="3">Shoot tip</tissue>
    </source>
</reference>
<sequence length="118" mass="13099">MFVGDCRGEFKKMASPSWRHLLCALVFSLIAINVAANYDDEKPPSPSHDQEDQDKPNNYRKLTFLPPGYPHRRIPPPPPPKNSVVKATTTIKISATTTTTKMSTTRKKISTATATNES</sequence>
<evidence type="ECO:0000256" key="1">
    <source>
        <dbReference type="SAM" id="MobiDB-lite"/>
    </source>
</evidence>
<evidence type="ECO:0000256" key="2">
    <source>
        <dbReference type="SAM" id="SignalP"/>
    </source>
</evidence>
<evidence type="ECO:0000313" key="3">
    <source>
        <dbReference type="EMBL" id="KAJ6302929.1"/>
    </source>
</evidence>
<dbReference type="EMBL" id="JAPFFI010000027">
    <property type="protein sequence ID" value="KAJ6302929.1"/>
    <property type="molecule type" value="Genomic_DNA"/>
</dbReference>
<feature type="signal peptide" evidence="2">
    <location>
        <begin position="1"/>
        <end position="36"/>
    </location>
</feature>
<comment type="caution">
    <text evidence="3">The sequence shown here is derived from an EMBL/GenBank/DDBJ whole genome shotgun (WGS) entry which is preliminary data.</text>
</comment>
<keyword evidence="4" id="KW-1185">Reference proteome</keyword>
<protein>
    <submittedName>
        <fullName evidence="3">Uncharacterized protein</fullName>
    </submittedName>
</protein>
<accession>A0ABQ8ZMF1</accession>
<feature type="chain" id="PRO_5046148948" evidence="2">
    <location>
        <begin position="37"/>
        <end position="118"/>
    </location>
</feature>
<reference evidence="3" key="1">
    <citation type="submission" date="2022-10" db="EMBL/GenBank/DDBJ databases">
        <authorList>
            <person name="Hyden B.L."/>
            <person name="Feng K."/>
            <person name="Yates T."/>
            <person name="Jawdy S."/>
            <person name="Smart L.B."/>
            <person name="Muchero W."/>
        </authorList>
    </citation>
    <scope>NUCLEOTIDE SEQUENCE</scope>
    <source>
        <tissue evidence="3">Shoot tip</tissue>
    </source>
</reference>
<feature type="compositionally biased region" description="Low complexity" evidence="1">
    <location>
        <begin position="86"/>
        <end position="103"/>
    </location>
</feature>
<name>A0ABQ8ZMF1_9ROSI</name>
<proteinExistence type="predicted"/>
<dbReference type="Proteomes" id="UP001141253">
    <property type="component" value="Chromosome 16"/>
</dbReference>
<gene>
    <name evidence="3" type="ORF">OIU77_016924</name>
</gene>
<feature type="compositionally biased region" description="Basic and acidic residues" evidence="1">
    <location>
        <begin position="39"/>
        <end position="57"/>
    </location>
</feature>
<organism evidence="3 4">
    <name type="scientific">Salix suchowensis</name>
    <dbReference type="NCBI Taxonomy" id="1278906"/>
    <lineage>
        <taxon>Eukaryota</taxon>
        <taxon>Viridiplantae</taxon>
        <taxon>Streptophyta</taxon>
        <taxon>Embryophyta</taxon>
        <taxon>Tracheophyta</taxon>
        <taxon>Spermatophyta</taxon>
        <taxon>Magnoliopsida</taxon>
        <taxon>eudicotyledons</taxon>
        <taxon>Gunneridae</taxon>
        <taxon>Pentapetalae</taxon>
        <taxon>rosids</taxon>
        <taxon>fabids</taxon>
        <taxon>Malpighiales</taxon>
        <taxon>Salicaceae</taxon>
        <taxon>Saliceae</taxon>
        <taxon>Salix</taxon>
    </lineage>
</organism>
<evidence type="ECO:0000313" key="4">
    <source>
        <dbReference type="Proteomes" id="UP001141253"/>
    </source>
</evidence>
<keyword evidence="2" id="KW-0732">Signal</keyword>